<dbReference type="InterPro" id="IPR003373">
    <property type="entry name" value="Fe2_transport_prot-B"/>
</dbReference>
<keyword evidence="7" id="KW-0547">Nucleotide-binding</keyword>
<feature type="transmembrane region" description="Helical" evidence="15">
    <location>
        <begin position="433"/>
        <end position="454"/>
    </location>
</feature>
<evidence type="ECO:0000256" key="13">
    <source>
        <dbReference type="ARBA" id="ARBA00031200"/>
    </source>
</evidence>
<feature type="domain" description="FeoB-type G" evidence="16">
    <location>
        <begin position="115"/>
        <end position="276"/>
    </location>
</feature>
<dbReference type="Proteomes" id="UP000628463">
    <property type="component" value="Unassembled WGS sequence"/>
</dbReference>
<evidence type="ECO:0000256" key="2">
    <source>
        <dbReference type="ARBA" id="ARBA00004651"/>
    </source>
</evidence>
<dbReference type="InterPro" id="IPR038157">
    <property type="entry name" value="FeoA_core_dom"/>
</dbReference>
<evidence type="ECO:0000256" key="6">
    <source>
        <dbReference type="ARBA" id="ARBA00022692"/>
    </source>
</evidence>
<evidence type="ECO:0000259" key="16">
    <source>
        <dbReference type="PROSITE" id="PS51711"/>
    </source>
</evidence>
<dbReference type="InterPro" id="IPR008988">
    <property type="entry name" value="Transcriptional_repressor_C"/>
</dbReference>
<feature type="transmembrane region" description="Helical" evidence="15">
    <location>
        <begin position="668"/>
        <end position="686"/>
    </location>
</feature>
<dbReference type="PROSITE" id="PS51711">
    <property type="entry name" value="G_FEOB"/>
    <property type="match status" value="1"/>
</dbReference>
<dbReference type="SUPFAM" id="SSF52540">
    <property type="entry name" value="P-loop containing nucleoside triphosphate hydrolases"/>
    <property type="match status" value="1"/>
</dbReference>
<dbReference type="Pfam" id="PF07670">
    <property type="entry name" value="Gate"/>
    <property type="match status" value="2"/>
</dbReference>
<keyword evidence="4" id="KW-1003">Cell membrane</keyword>
<evidence type="ECO:0000256" key="15">
    <source>
        <dbReference type="RuleBase" id="RU362098"/>
    </source>
</evidence>
<dbReference type="CDD" id="cd01879">
    <property type="entry name" value="FeoB"/>
    <property type="match status" value="1"/>
</dbReference>
<keyword evidence="5 15" id="KW-0410">Iron transport</keyword>
<keyword evidence="11 15" id="KW-0342">GTP-binding</keyword>
<evidence type="ECO:0000313" key="18">
    <source>
        <dbReference type="Proteomes" id="UP000628463"/>
    </source>
</evidence>
<keyword evidence="10" id="KW-0406">Ion transport</keyword>
<evidence type="ECO:0000256" key="1">
    <source>
        <dbReference type="ARBA" id="ARBA00003926"/>
    </source>
</evidence>
<evidence type="ECO:0000256" key="12">
    <source>
        <dbReference type="ARBA" id="ARBA00023136"/>
    </source>
</evidence>
<dbReference type="NCBIfam" id="TIGR00231">
    <property type="entry name" value="small_GTP"/>
    <property type="match status" value="1"/>
</dbReference>
<name>A0ABR7FW37_9FIRM</name>
<comment type="function">
    <text evidence="1 15">Probable transporter of a GTP-driven Fe(2+) uptake system.</text>
</comment>
<dbReference type="PANTHER" id="PTHR43185">
    <property type="entry name" value="FERROUS IRON TRANSPORT PROTEIN B"/>
    <property type="match status" value="1"/>
</dbReference>
<evidence type="ECO:0000256" key="3">
    <source>
        <dbReference type="ARBA" id="ARBA00022448"/>
    </source>
</evidence>
<comment type="subcellular location">
    <subcellularLocation>
        <location evidence="2 15">Cell membrane</location>
        <topology evidence="2 15">Multi-pass membrane protein</topology>
    </subcellularLocation>
</comment>
<keyword evidence="12 15" id="KW-0472">Membrane</keyword>
<evidence type="ECO:0000256" key="8">
    <source>
        <dbReference type="ARBA" id="ARBA00022989"/>
    </source>
</evidence>
<dbReference type="InterPro" id="IPR011642">
    <property type="entry name" value="Gate_dom"/>
</dbReference>
<dbReference type="InterPro" id="IPR007167">
    <property type="entry name" value="Fe-transptr_FeoA-like"/>
</dbReference>
<keyword evidence="6 15" id="KW-0812">Transmembrane</keyword>
<evidence type="ECO:0000256" key="7">
    <source>
        <dbReference type="ARBA" id="ARBA00022741"/>
    </source>
</evidence>
<dbReference type="Pfam" id="PF07664">
    <property type="entry name" value="FeoB_C"/>
    <property type="match status" value="1"/>
</dbReference>
<dbReference type="InterPro" id="IPR005225">
    <property type="entry name" value="Small_GTP-bd"/>
</dbReference>
<dbReference type="InterPro" id="IPR050860">
    <property type="entry name" value="FeoB_GTPase"/>
</dbReference>
<dbReference type="SUPFAM" id="SSF50037">
    <property type="entry name" value="C-terminal domain of transcriptional repressors"/>
    <property type="match status" value="1"/>
</dbReference>
<evidence type="ECO:0000256" key="10">
    <source>
        <dbReference type="ARBA" id="ARBA00023065"/>
    </source>
</evidence>
<dbReference type="RefSeq" id="WP_021866922.1">
    <property type="nucleotide sequence ID" value="NZ_JACOPD010000001.1"/>
</dbReference>
<feature type="transmembrane region" description="Helical" evidence="15">
    <location>
        <begin position="634"/>
        <end position="653"/>
    </location>
</feature>
<dbReference type="Gene3D" id="1.10.287.1770">
    <property type="match status" value="1"/>
</dbReference>
<dbReference type="PANTHER" id="PTHR43185:SF1">
    <property type="entry name" value="FE(2+) TRANSPORTER FEOB"/>
    <property type="match status" value="1"/>
</dbReference>
<dbReference type="Gene3D" id="3.40.50.300">
    <property type="entry name" value="P-loop containing nucleotide triphosphate hydrolases"/>
    <property type="match status" value="1"/>
</dbReference>
<comment type="similarity">
    <text evidence="15">Belongs to the TRAFAC class TrmE-Era-EngA-EngB-Septin-like GTPase superfamily. FeoB GTPase (TC 9.A.8) family.</text>
</comment>
<dbReference type="Pfam" id="PF04023">
    <property type="entry name" value="FeoA"/>
    <property type="match status" value="1"/>
</dbReference>
<feature type="transmembrane region" description="Helical" evidence="15">
    <location>
        <begin position="575"/>
        <end position="595"/>
    </location>
</feature>
<evidence type="ECO:0000256" key="5">
    <source>
        <dbReference type="ARBA" id="ARBA00022496"/>
    </source>
</evidence>
<dbReference type="NCBIfam" id="TIGR00437">
    <property type="entry name" value="feoB"/>
    <property type="match status" value="1"/>
</dbReference>
<dbReference type="InterPro" id="IPR027417">
    <property type="entry name" value="P-loop_NTPase"/>
</dbReference>
<dbReference type="InterPro" id="IPR030389">
    <property type="entry name" value="G_FEOB_dom"/>
</dbReference>
<keyword evidence="9 15" id="KW-0408">Iron</keyword>
<evidence type="ECO:0000256" key="11">
    <source>
        <dbReference type="ARBA" id="ARBA00023134"/>
    </source>
</evidence>
<reference evidence="17 18" key="1">
    <citation type="submission" date="2020-08" db="EMBL/GenBank/DDBJ databases">
        <title>Genome public.</title>
        <authorList>
            <person name="Liu C."/>
            <person name="Sun Q."/>
        </authorList>
    </citation>
    <scope>NUCLEOTIDE SEQUENCE [LARGE SCALE GENOMIC DNA]</scope>
    <source>
        <strain evidence="17 18">NSJ-43</strain>
    </source>
</reference>
<dbReference type="InterPro" id="IPR011640">
    <property type="entry name" value="Fe2_transport_prot_B_C"/>
</dbReference>
<keyword evidence="3 15" id="KW-0813">Transport</keyword>
<gene>
    <name evidence="17" type="primary">feoB</name>
    <name evidence="17" type="ORF">H8S01_00345</name>
</gene>
<sequence length="784" mass="86320">MTLDELQVGKDAVIQSVGGEGALRRHFLDMGLIPGTEVTLMKVAPMGDPVELRIRGYELTLRKADAARIEIQDIHDSDYVERQHKHEKDIPHPQVGEMGIYHVRKSGDELKEGEPLTFGLIGNQNCGKTTLFNQLTGSNQHVGNFPGVTVDRKDGTIRNHPEASVTDLPGIYSLSPYTSEEIVTRDFLLKNHPRGIINIVDATNIERNLYLTMQLIEMDIPMVLALNMMDEVRENGGTIRINELENTLGIPVVPISAAKNEGINELIEHAVHVARYDECPGRLDFCDANAENGLAAVHRGIHAVVHLIEDHAAKAKIPVRFAATKLMEGDKLIMTQLALDENEKELLEHIISEMENECGKDREAALADMRFNFIEKVCSSTVVKPVESKAHARSVKIDRFLTGKYTALPAFAGIMALVFWLTFGVIGAGLSDLLSMAIDWFTGVCDAGLTAFGINPVVHSLVIDGIFAGVGSVLSFLPVIVVLFFFLSILEDSGYMARIAFVMDKLLRKIGLSGRSFVPMLIGFGCSVPAIMSTRTLASERDRKMTILLTPFMSCSAKLPIYALFTYAFFPKYKVLVMIGLYFTGIITGILYALILKKTAFKGEPVPFVMELPNYRLPSPKSVMQLIWEKAKDFITKAFTIIFLATIVIWFLQTFDVRLNVVTDSKDSLLALIGGLIAPVFAPLGFNDWRISTALITGFTAKESVVSTLTVLLGGDTALLGTMFSTKTALVFLVFTLLYTPCVAAIASVRREMGTKKAAFMVAAIQCLIAWSVAFLVHLVLKLI</sequence>
<evidence type="ECO:0000313" key="17">
    <source>
        <dbReference type="EMBL" id="MBC5679417.1"/>
    </source>
</evidence>
<dbReference type="Gene3D" id="2.30.30.90">
    <property type="match status" value="1"/>
</dbReference>
<feature type="transmembrane region" description="Helical" evidence="15">
    <location>
        <begin position="405"/>
        <end position="427"/>
    </location>
</feature>
<evidence type="ECO:0000256" key="9">
    <source>
        <dbReference type="ARBA" id="ARBA00023004"/>
    </source>
</evidence>
<evidence type="ECO:0000256" key="14">
    <source>
        <dbReference type="NCBIfam" id="TIGR00437"/>
    </source>
</evidence>
<protein>
    <recommendedName>
        <fullName evidence="13 14">Ferrous iron transport protein B</fullName>
    </recommendedName>
</protein>
<accession>A0ABR7FW37</accession>
<dbReference type="Pfam" id="PF02421">
    <property type="entry name" value="FeoB_N"/>
    <property type="match status" value="1"/>
</dbReference>
<feature type="transmembrane region" description="Helical" evidence="15">
    <location>
        <begin position="545"/>
        <end position="569"/>
    </location>
</feature>
<organism evidence="17 18">
    <name type="scientific">Lachnospira hominis</name>
    <name type="common">ex Liu et al. 2021</name>
    <dbReference type="NCBI Taxonomy" id="2763051"/>
    <lineage>
        <taxon>Bacteria</taxon>
        <taxon>Bacillati</taxon>
        <taxon>Bacillota</taxon>
        <taxon>Clostridia</taxon>
        <taxon>Lachnospirales</taxon>
        <taxon>Lachnospiraceae</taxon>
        <taxon>Lachnospira</taxon>
    </lineage>
</organism>
<feature type="transmembrane region" description="Helical" evidence="15">
    <location>
        <begin position="759"/>
        <end position="781"/>
    </location>
</feature>
<evidence type="ECO:0000256" key="4">
    <source>
        <dbReference type="ARBA" id="ARBA00022475"/>
    </source>
</evidence>
<proteinExistence type="inferred from homology"/>
<dbReference type="Pfam" id="PF17910">
    <property type="entry name" value="FeoB_Cyto"/>
    <property type="match status" value="1"/>
</dbReference>
<dbReference type="EMBL" id="JACOPD010000001">
    <property type="protein sequence ID" value="MBC5679417.1"/>
    <property type="molecule type" value="Genomic_DNA"/>
</dbReference>
<feature type="transmembrane region" description="Helical" evidence="15">
    <location>
        <begin position="466"/>
        <end position="490"/>
    </location>
</feature>
<keyword evidence="18" id="KW-1185">Reference proteome</keyword>
<comment type="caution">
    <text evidence="17">The sequence shown here is derived from an EMBL/GenBank/DDBJ whole genome shotgun (WGS) entry which is preliminary data.</text>
</comment>
<dbReference type="InterPro" id="IPR041069">
    <property type="entry name" value="FeoB_Cyto"/>
</dbReference>
<dbReference type="SMART" id="SM00899">
    <property type="entry name" value="FeoA"/>
    <property type="match status" value="1"/>
</dbReference>
<keyword evidence="8 15" id="KW-1133">Transmembrane helix</keyword>
<feature type="transmembrane region" description="Helical" evidence="15">
    <location>
        <begin position="730"/>
        <end position="747"/>
    </location>
</feature>
<feature type="transmembrane region" description="Helical" evidence="15">
    <location>
        <begin position="510"/>
        <end position="533"/>
    </location>
</feature>